<dbReference type="PANTHER" id="PTHR23507:SF1">
    <property type="entry name" value="FI18259P1-RELATED"/>
    <property type="match status" value="1"/>
</dbReference>
<comment type="subcellular location">
    <subcellularLocation>
        <location evidence="1">Membrane</location>
        <topology evidence="1">Multi-pass membrane protein</topology>
    </subcellularLocation>
</comment>
<keyword evidence="3 6" id="KW-1133">Transmembrane helix</keyword>
<organism evidence="8 9">
    <name type="scientific">Hirsutella minnesotensis 3608</name>
    <dbReference type="NCBI Taxonomy" id="1043627"/>
    <lineage>
        <taxon>Eukaryota</taxon>
        <taxon>Fungi</taxon>
        <taxon>Dikarya</taxon>
        <taxon>Ascomycota</taxon>
        <taxon>Pezizomycotina</taxon>
        <taxon>Sordariomycetes</taxon>
        <taxon>Hypocreomycetidae</taxon>
        <taxon>Hypocreales</taxon>
        <taxon>Ophiocordycipitaceae</taxon>
        <taxon>Hirsutella</taxon>
    </lineage>
</organism>
<feature type="transmembrane region" description="Helical" evidence="6">
    <location>
        <begin position="104"/>
        <end position="122"/>
    </location>
</feature>
<dbReference type="Gene3D" id="1.20.1250.20">
    <property type="entry name" value="MFS general substrate transporter like domains"/>
    <property type="match status" value="1"/>
</dbReference>
<feature type="transmembrane region" description="Helical" evidence="6">
    <location>
        <begin position="297"/>
        <end position="320"/>
    </location>
</feature>
<evidence type="ECO:0000256" key="3">
    <source>
        <dbReference type="ARBA" id="ARBA00022989"/>
    </source>
</evidence>
<proteinExistence type="predicted"/>
<dbReference type="EMBL" id="KQ030557">
    <property type="protein sequence ID" value="KJZ71934.1"/>
    <property type="molecule type" value="Genomic_DNA"/>
</dbReference>
<feature type="transmembrane region" description="Helical" evidence="6">
    <location>
        <begin position="197"/>
        <end position="218"/>
    </location>
</feature>
<dbReference type="GO" id="GO:0016020">
    <property type="term" value="C:membrane"/>
    <property type="evidence" value="ECO:0007669"/>
    <property type="project" value="UniProtKB-SubCell"/>
</dbReference>
<protein>
    <recommendedName>
        <fullName evidence="7">Major facilitator superfamily (MFS) profile domain-containing protein</fullName>
    </recommendedName>
</protein>
<dbReference type="GO" id="GO:0022857">
    <property type="term" value="F:transmembrane transporter activity"/>
    <property type="evidence" value="ECO:0007669"/>
    <property type="project" value="InterPro"/>
</dbReference>
<feature type="transmembrane region" description="Helical" evidence="6">
    <location>
        <begin position="397"/>
        <end position="418"/>
    </location>
</feature>
<keyword evidence="4 6" id="KW-0472">Membrane</keyword>
<feature type="transmembrane region" description="Helical" evidence="6">
    <location>
        <begin position="462"/>
        <end position="485"/>
    </location>
</feature>
<evidence type="ECO:0000256" key="1">
    <source>
        <dbReference type="ARBA" id="ARBA00004141"/>
    </source>
</evidence>
<accession>A0A0F8A3J4</accession>
<evidence type="ECO:0000256" key="2">
    <source>
        <dbReference type="ARBA" id="ARBA00022692"/>
    </source>
</evidence>
<evidence type="ECO:0000256" key="6">
    <source>
        <dbReference type="SAM" id="Phobius"/>
    </source>
</evidence>
<name>A0A0F8A3J4_9HYPO</name>
<dbReference type="AlphaFoldDB" id="A0A0F8A3J4"/>
<dbReference type="InterPro" id="IPR020846">
    <property type="entry name" value="MFS_dom"/>
</dbReference>
<feature type="transmembrane region" description="Helical" evidence="6">
    <location>
        <begin position="129"/>
        <end position="149"/>
    </location>
</feature>
<evidence type="ECO:0000256" key="5">
    <source>
        <dbReference type="SAM" id="MobiDB-lite"/>
    </source>
</evidence>
<evidence type="ECO:0000256" key="4">
    <source>
        <dbReference type="ARBA" id="ARBA00023136"/>
    </source>
</evidence>
<dbReference type="PROSITE" id="PS50850">
    <property type="entry name" value="MFS"/>
    <property type="match status" value="1"/>
</dbReference>
<feature type="transmembrane region" description="Helical" evidence="6">
    <location>
        <begin position="372"/>
        <end position="391"/>
    </location>
</feature>
<evidence type="ECO:0000259" key="7">
    <source>
        <dbReference type="PROSITE" id="PS50850"/>
    </source>
</evidence>
<feature type="region of interest" description="Disordered" evidence="5">
    <location>
        <begin position="1"/>
        <end position="32"/>
    </location>
</feature>
<sequence>MASSPVDETSPLLRTGDDEDNPRAGHGPEPLTTSRRLSIAVPCLLLMLAAEIGSNLLTVPMSQIAEGIICRRLYPDVGSETWEDARCKNSTVQAELSMLQGWEITFGLIPGLVTAIPYGLLADKYGRKAILCLSITGMILAQITDIVIYTRPDVFALRLIWLGSLWTFLGGGPFVYSAMIYTMANDVSVEAQRSTTFLYLAAATVGAELASGPLTYIAMRQGGAWLSVYIGLALLFIAALLAFAFPETRQLKVGGTNIESRNEPLDNSRPSIWARLSQGISIVTSSTRYLFFDNITLGLLLFSLVFTTLGRYVSIILLQYTTKRFRWSWSEAGLLSSISATVNLSLTAAILPALSQVLMRKIRLSALAKDLVLVRTGITALILGALGIGLARSSITLVIGVVIYALGSGYAPAMRGLLVQMAGEEHIGTLFTAMSVLESIGVLTAGPMMAAAFRLGLGWGDAWIGLPFILASCLLGCAAVVVFGVSTSKPWYQQPATTTNADS</sequence>
<feature type="transmembrane region" description="Helical" evidence="6">
    <location>
        <begin position="155"/>
        <end position="176"/>
    </location>
</feature>
<feature type="transmembrane region" description="Helical" evidence="6">
    <location>
        <begin position="430"/>
        <end position="450"/>
    </location>
</feature>
<evidence type="ECO:0000313" key="9">
    <source>
        <dbReference type="Proteomes" id="UP000054481"/>
    </source>
</evidence>
<feature type="transmembrane region" description="Helical" evidence="6">
    <location>
        <begin position="332"/>
        <end position="351"/>
    </location>
</feature>
<evidence type="ECO:0000313" key="8">
    <source>
        <dbReference type="EMBL" id="KJZ71934.1"/>
    </source>
</evidence>
<dbReference type="SUPFAM" id="SSF103473">
    <property type="entry name" value="MFS general substrate transporter"/>
    <property type="match status" value="1"/>
</dbReference>
<reference evidence="8 9" key="1">
    <citation type="journal article" date="2014" name="Genome Biol. Evol.">
        <title>Comparative genomics and transcriptomics analyses reveal divergent lifestyle features of nematode endoparasitic fungus Hirsutella minnesotensis.</title>
        <authorList>
            <person name="Lai Y."/>
            <person name="Liu K."/>
            <person name="Zhang X."/>
            <person name="Zhang X."/>
            <person name="Li K."/>
            <person name="Wang N."/>
            <person name="Shu C."/>
            <person name="Wu Y."/>
            <person name="Wang C."/>
            <person name="Bushley K.E."/>
            <person name="Xiang M."/>
            <person name="Liu X."/>
        </authorList>
    </citation>
    <scope>NUCLEOTIDE SEQUENCE [LARGE SCALE GENOMIC DNA]</scope>
    <source>
        <strain evidence="8 9">3608</strain>
    </source>
</reference>
<dbReference type="Proteomes" id="UP000054481">
    <property type="component" value="Unassembled WGS sequence"/>
</dbReference>
<feature type="domain" description="Major facilitator superfamily (MFS) profile" evidence="7">
    <location>
        <begin position="46"/>
        <end position="489"/>
    </location>
</feature>
<keyword evidence="2 6" id="KW-0812">Transmembrane</keyword>
<dbReference type="OrthoDB" id="194139at2759"/>
<dbReference type="InterPro" id="IPR036259">
    <property type="entry name" value="MFS_trans_sf"/>
</dbReference>
<feature type="transmembrane region" description="Helical" evidence="6">
    <location>
        <begin position="224"/>
        <end position="245"/>
    </location>
</feature>
<dbReference type="PANTHER" id="PTHR23507">
    <property type="entry name" value="ZGC:174356"/>
    <property type="match status" value="1"/>
</dbReference>
<dbReference type="InterPro" id="IPR011701">
    <property type="entry name" value="MFS"/>
</dbReference>
<gene>
    <name evidence="8" type="ORF">HIM_08690</name>
</gene>
<dbReference type="Pfam" id="PF07690">
    <property type="entry name" value="MFS_1"/>
    <property type="match status" value="1"/>
</dbReference>
<keyword evidence="9" id="KW-1185">Reference proteome</keyword>